<accession>G3A1M9</accession>
<dbReference type="AlphaFoldDB" id="G3A1M9"/>
<reference evidence="1" key="2">
    <citation type="submission" date="2011-04" db="EMBL/GenBank/DDBJ databases">
        <authorList>
            <person name="Genoscope - CEA"/>
        </authorList>
    </citation>
    <scope>NUCLEOTIDE SEQUENCE</scope>
    <source>
        <strain evidence="1">R24</strain>
    </source>
</reference>
<gene>
    <name evidence="1" type="ORF">RALSY_11130</name>
</gene>
<protein>
    <recommendedName>
        <fullName evidence="2">Shufflon system plasmid conjugative transfer pilus tip adhesin PilV</fullName>
    </recommendedName>
</protein>
<reference evidence="1" key="1">
    <citation type="journal article" date="2011" name="PLoS ONE">
        <title>Ralstonia syzygii, the Blood Disease Bacterium and some Asian R. solanacearum strains form a single genomic species despite divergent lifestyles.</title>
        <authorList>
            <person name="Remenant B."/>
            <person name="de Cambiaire J.C."/>
            <person name="Cellier G."/>
            <person name="Jacobs J.M."/>
            <person name="Mangenot S."/>
            <person name="Barbe V."/>
            <person name="Lajus A."/>
            <person name="Vallenet D."/>
            <person name="Medigue C."/>
            <person name="Fegan M."/>
            <person name="Allen C."/>
            <person name="Prior P."/>
        </authorList>
    </citation>
    <scope>NUCLEOTIDE SEQUENCE</scope>
    <source>
        <strain evidence="1">R24</strain>
    </source>
</reference>
<name>G3A1M9_9RALS</name>
<organism evidence="1">
    <name type="scientific">Ralstonia syzygii R24</name>
    <dbReference type="NCBI Taxonomy" id="907261"/>
    <lineage>
        <taxon>Bacteria</taxon>
        <taxon>Pseudomonadati</taxon>
        <taxon>Pseudomonadota</taxon>
        <taxon>Betaproteobacteria</taxon>
        <taxon>Burkholderiales</taxon>
        <taxon>Burkholderiaceae</taxon>
        <taxon>Ralstonia</taxon>
        <taxon>Ralstonia solanacearum species complex</taxon>
    </lineage>
</organism>
<proteinExistence type="predicted"/>
<sequence>MKQRMTALRISRGKQAGFLLAQMAIFVMLLSVVFAYAGHEYWTKTVNEGRDNRARLVGTTLAKIADATKTYETTYYEQIQRGQAITANGYTVPGSRVLTPTVADLNGLGFLPNWAVNPIVYNGQSIGFNVKIMIDTSTGCSIPACNLPFQITTTGPLLDPVNTVNVDIRRATIAAQAASPGNAGVAMPTSFGGNPAIFVTNNGTQIGTNPGSVAGLISMTNNYDSQGFASFLRRDGTLPMTGDFNLQDTTGAKHNINNAATVNAQQVVVPGGNNVKVGSAALYGDSQNIAMRAAPGGSAFAQDTNGNYVAFNAGDVNSNGNVSTSGNLTFSNGWAAATSAGRLHINSGENLYLQPWAAGQTVVGGGGGSGQLLVTGRLTGNEYIVANGWAPQGGACSTPGAIANSGNGPLFCQSGVWTPAGGGQAWRCVQYDSFWASGIVQDHYFFIFNSPSDVSSGSTGNGWVTTCRYS</sequence>
<dbReference type="EMBL" id="FR854086">
    <property type="protein sequence ID" value="CCA85131.1"/>
    <property type="molecule type" value="Genomic_DNA"/>
</dbReference>
<evidence type="ECO:0008006" key="2">
    <source>
        <dbReference type="Google" id="ProtNLM"/>
    </source>
</evidence>
<evidence type="ECO:0000313" key="1">
    <source>
        <dbReference type="EMBL" id="CCA85131.1"/>
    </source>
</evidence>
<dbReference type="RefSeq" id="WP_197333440.1">
    <property type="nucleotide sequence ID" value="NZ_CP115944.1"/>
</dbReference>